<dbReference type="EMBL" id="DWYZ01000197">
    <property type="protein sequence ID" value="HJB29164.1"/>
    <property type="molecule type" value="Genomic_DNA"/>
</dbReference>
<dbReference type="InterPro" id="IPR038475">
    <property type="entry name" value="RecG_C_sf"/>
</dbReference>
<reference evidence="1" key="1">
    <citation type="journal article" date="2021" name="PeerJ">
        <title>Extensive microbial diversity within the chicken gut microbiome revealed by metagenomics and culture.</title>
        <authorList>
            <person name="Gilroy R."/>
            <person name="Ravi A."/>
            <person name="Getino M."/>
            <person name="Pursley I."/>
            <person name="Horton D.L."/>
            <person name="Alikhan N.F."/>
            <person name="Baker D."/>
            <person name="Gharbi K."/>
            <person name="Hall N."/>
            <person name="Watson M."/>
            <person name="Adriaenssens E.M."/>
            <person name="Foster-Nyarko E."/>
            <person name="Jarju S."/>
            <person name="Secka A."/>
            <person name="Antonio M."/>
            <person name="Oren A."/>
            <person name="Chaudhuri R.R."/>
            <person name="La Ragione R."/>
            <person name="Hildebrand F."/>
            <person name="Pallen M.J."/>
        </authorList>
    </citation>
    <scope>NUCLEOTIDE SEQUENCE</scope>
    <source>
        <strain evidence="1">ChiSjej1B19-5720</strain>
    </source>
</reference>
<comment type="caution">
    <text evidence="1">The sequence shown here is derived from an EMBL/GenBank/DDBJ whole genome shotgun (WGS) entry which is preliminary data.</text>
</comment>
<protein>
    <recommendedName>
        <fullName evidence="3">ATP-dependent DNA helicase RecG C-terminal domain-containing protein</fullName>
    </recommendedName>
</protein>
<reference evidence="1" key="2">
    <citation type="submission" date="2021-04" db="EMBL/GenBank/DDBJ databases">
        <authorList>
            <person name="Gilroy R."/>
        </authorList>
    </citation>
    <scope>NUCLEOTIDE SEQUENCE</scope>
    <source>
        <strain evidence="1">ChiSjej1B19-5720</strain>
    </source>
</reference>
<evidence type="ECO:0008006" key="3">
    <source>
        <dbReference type="Google" id="ProtNLM"/>
    </source>
</evidence>
<evidence type="ECO:0000313" key="2">
    <source>
        <dbReference type="Proteomes" id="UP000823842"/>
    </source>
</evidence>
<evidence type="ECO:0000313" key="1">
    <source>
        <dbReference type="EMBL" id="HJB29164.1"/>
    </source>
</evidence>
<dbReference type="AlphaFoldDB" id="A0A9D2LTX0"/>
<dbReference type="Pfam" id="PF13749">
    <property type="entry name" value="HATPase_c_4"/>
    <property type="match status" value="1"/>
</dbReference>
<name>A0A9D2LTX0_9FIRM</name>
<organism evidence="1 2">
    <name type="scientific">Candidatus Blautia faecavium</name>
    <dbReference type="NCBI Taxonomy" id="2838487"/>
    <lineage>
        <taxon>Bacteria</taxon>
        <taxon>Bacillati</taxon>
        <taxon>Bacillota</taxon>
        <taxon>Clostridia</taxon>
        <taxon>Lachnospirales</taxon>
        <taxon>Lachnospiraceae</taxon>
        <taxon>Blautia</taxon>
    </lineage>
</organism>
<accession>A0A9D2LTX0</accession>
<dbReference type="Proteomes" id="UP000823842">
    <property type="component" value="Unassembled WGS sequence"/>
</dbReference>
<sequence length="48" mass="5594">MNLIETWGSGIPKLMEAMREYGLREPEFYDIEHFFVGNGKFVLSRALT</sequence>
<proteinExistence type="predicted"/>
<gene>
    <name evidence="1" type="ORF">IAA06_10295</name>
</gene>
<dbReference type="Gene3D" id="3.30.565.60">
    <property type="match status" value="1"/>
</dbReference>